<evidence type="ECO:0008006" key="5">
    <source>
        <dbReference type="Google" id="ProtNLM"/>
    </source>
</evidence>
<feature type="domain" description="SWI2/SNF2 ATPase" evidence="2">
    <location>
        <begin position="40"/>
        <end position="207"/>
    </location>
</feature>
<organism evidence="3 4">
    <name type="scientific">Sphingorhabdus rigui</name>
    <dbReference type="NCBI Taxonomy" id="1282858"/>
    <lineage>
        <taxon>Bacteria</taxon>
        <taxon>Pseudomonadati</taxon>
        <taxon>Pseudomonadota</taxon>
        <taxon>Alphaproteobacteria</taxon>
        <taxon>Sphingomonadales</taxon>
        <taxon>Sphingomonadaceae</taxon>
        <taxon>Sphingorhabdus</taxon>
    </lineage>
</organism>
<dbReference type="SUPFAM" id="SSF52540">
    <property type="entry name" value="P-loop containing nucleoside triphosphate hydrolases"/>
    <property type="match status" value="1"/>
</dbReference>
<dbReference type="EMBL" id="JACIEA010000001">
    <property type="protein sequence ID" value="MBB3942397.1"/>
    <property type="molecule type" value="Genomic_DNA"/>
</dbReference>
<keyword evidence="4" id="KW-1185">Reference proteome</keyword>
<feature type="domain" description="Putative endonuclease Z1" evidence="1">
    <location>
        <begin position="262"/>
        <end position="440"/>
    </location>
</feature>
<sequence length="616" mass="69552">MSDKFNISDFLSDDGPENQYQEQLKRIQAAENQTECIEDAVNGALGNLSDGTQKSFVIYGEPQSGKTEMMICLTAKLLDEGYRFIIHLLNDSVDLLGQNMSRFHSSGIAPSAQNFAEILDPSVDVKNGKHIVFCKKNGSDLRKLINKIGKMNNVIVIDDEADYATPNSKVNKGDKTPINDLIEQIIGNTGHYIGVTATPARLNLNNTLNNDSNIWVKFPPHRMYTGQDDFFPMNIEEIGVSGLNYQLKLMSTRNDDGSEERSALFRFMVNVAHLNMSSEREQNYAFLVHTSGKKIDHRKNLDVFRNIFSALSDKSGKKFAKYIEEIWNIADNRYKDISATNLTKYIISNISRNAIMVLNSEPDFKKVGGNATNPSSLFTIVIGGNIVSRGVTFNNLLGMFFTRDVKNKLQQDTYIQRARMFGSRGKYLRHFELTIPTPLFMDWHRCFVYHRLAFDSIESGLGSPVWIADKKIAAVSSASIDRSTVDLDKGEMSFPIFDYDPRINEVANDVKEPAEIVDALAALIGAGFPQYLQTFLRHSIARKTVGLKLFPSGNVFPKMSPLEKERIERRRGFLTIRDSDRVGNTIHFLRVFRNEAGKARLFYKFDGSVSFIKNLK</sequence>
<dbReference type="InterPro" id="IPR018310">
    <property type="entry name" value="Put_endonuclease_Z1-dom"/>
</dbReference>
<evidence type="ECO:0000259" key="1">
    <source>
        <dbReference type="Pfam" id="PF10593"/>
    </source>
</evidence>
<dbReference type="InterPro" id="IPR040980">
    <property type="entry name" value="SWI2_SNF2"/>
</dbReference>
<protein>
    <recommendedName>
        <fullName evidence="5">DNA helicase</fullName>
    </recommendedName>
</protein>
<dbReference type="InterPro" id="IPR027417">
    <property type="entry name" value="P-loop_NTPase"/>
</dbReference>
<reference evidence="3 4" key="1">
    <citation type="submission" date="2020-08" db="EMBL/GenBank/DDBJ databases">
        <title>Genomic Encyclopedia of Type Strains, Phase IV (KMG-IV): sequencing the most valuable type-strain genomes for metagenomic binning, comparative biology and taxonomic classification.</title>
        <authorList>
            <person name="Goeker M."/>
        </authorList>
    </citation>
    <scope>NUCLEOTIDE SEQUENCE [LARGE SCALE GENOMIC DNA]</scope>
    <source>
        <strain evidence="3 4">DSM 29050</strain>
    </source>
</reference>
<dbReference type="AlphaFoldDB" id="A0A840AZH7"/>
<proteinExistence type="predicted"/>
<comment type="caution">
    <text evidence="3">The sequence shown here is derived from an EMBL/GenBank/DDBJ whole genome shotgun (WGS) entry which is preliminary data.</text>
</comment>
<dbReference type="Gene3D" id="3.40.50.300">
    <property type="entry name" value="P-loop containing nucleotide triphosphate hydrolases"/>
    <property type="match status" value="1"/>
</dbReference>
<evidence type="ECO:0000259" key="2">
    <source>
        <dbReference type="Pfam" id="PF18766"/>
    </source>
</evidence>
<dbReference type="Proteomes" id="UP000581447">
    <property type="component" value="Unassembled WGS sequence"/>
</dbReference>
<gene>
    <name evidence="3" type="ORF">GGR91_000619</name>
</gene>
<evidence type="ECO:0000313" key="4">
    <source>
        <dbReference type="Proteomes" id="UP000581447"/>
    </source>
</evidence>
<accession>A0A840AZH7</accession>
<name>A0A840AZH7_9SPHN</name>
<dbReference type="Pfam" id="PF18766">
    <property type="entry name" value="SWI2_SNF2"/>
    <property type="match status" value="1"/>
</dbReference>
<evidence type="ECO:0000313" key="3">
    <source>
        <dbReference type="EMBL" id="MBB3942397.1"/>
    </source>
</evidence>
<dbReference type="RefSeq" id="WP_183939955.1">
    <property type="nucleotide sequence ID" value="NZ_BAABBG010000001.1"/>
</dbReference>
<dbReference type="Pfam" id="PF10593">
    <property type="entry name" value="Z1"/>
    <property type="match status" value="1"/>
</dbReference>